<accession>A0A1A8ZVV0</accession>
<reference evidence="2" key="1">
    <citation type="submission" date="2016-05" db="EMBL/GenBank/DDBJ databases">
        <authorList>
            <person name="Lavstsen T."/>
            <person name="Jespersen J.S."/>
        </authorList>
    </citation>
    <scope>NUCLEOTIDE SEQUENCE [LARGE SCALE GENOMIC DNA]</scope>
</reference>
<evidence type="ECO:0000313" key="1">
    <source>
        <dbReference type="EMBL" id="SBT47342.1"/>
    </source>
</evidence>
<dbReference type="Proteomes" id="UP000078550">
    <property type="component" value="Unassembled WGS sequence"/>
</dbReference>
<reference evidence="3 4" key="2">
    <citation type="submission" date="2016-05" db="EMBL/GenBank/DDBJ databases">
        <authorList>
            <person name="Naeem Raeece"/>
        </authorList>
    </citation>
    <scope>NUCLEOTIDE SEQUENCE [LARGE SCALE GENOMIC DNA]</scope>
</reference>
<dbReference type="Proteomes" id="UP000078555">
    <property type="component" value="Unassembled WGS sequence"/>
</dbReference>
<name>A0A1A8ZVV0_PLAOA</name>
<dbReference type="EMBL" id="FLRE01000189">
    <property type="protein sequence ID" value="SBT48051.1"/>
    <property type="molecule type" value="Genomic_DNA"/>
</dbReference>
<keyword evidence="4" id="KW-1185">Reference proteome</keyword>
<dbReference type="EMBL" id="FLRD01000145">
    <property type="protein sequence ID" value="SBT47342.1"/>
    <property type="molecule type" value="Genomic_DNA"/>
</dbReference>
<organism evidence="2 3">
    <name type="scientific">Plasmodium ovale wallikeri</name>
    <dbReference type="NCBI Taxonomy" id="864142"/>
    <lineage>
        <taxon>Eukaryota</taxon>
        <taxon>Sar</taxon>
        <taxon>Alveolata</taxon>
        <taxon>Apicomplexa</taxon>
        <taxon>Aconoidasida</taxon>
        <taxon>Haemosporida</taxon>
        <taxon>Plasmodiidae</taxon>
        <taxon>Plasmodium</taxon>
        <taxon>Plasmodium (Plasmodium)</taxon>
    </lineage>
</organism>
<evidence type="ECO:0000313" key="4">
    <source>
        <dbReference type="Proteomes" id="UP000078555"/>
    </source>
</evidence>
<sequence>MDLHSECVPDVIKDVLGSLNEENVNFQKYLQCVKEYLDQDPVKHTRRLLSYILNNINVSEIQKNICHYVADIIVYIQHVNKMEYISNEEGTDGKKERIWECNNSTYPEYRIEIRDEKLKKYIAIDYRKEIIRNCTKNINYLKLMYLISNNVLPQNGYVLFINILHKREINYQYKLLTLEYFANVANKITVERAKYIAQILPLVLEIFYNIEGEPYYNDNINNLDTLISMCKFVNVLCDESIKAQEDDRQDVALYSIVAFIMRIISYHNADLPLNKNVEKLFKYITYDDINYEECLKICSKPATVSPFKYKKEDIVRDCLSSLTWRLSVINPNLHGILERVNILIPNTKACALENSTLEISVLCYLILIERINVYSFPLVFSELYLFNLMIRNSYNLILCVPKAKERIRNNLLIKAYHFICICSVLSKIIKKRNDDYYSNIYKFKWRPFDFLKKIYETLHTYSNLKMYTKVIYNCISNIMRNFYWDVFYSLYSRLIIECTVDQVRSTISAFVKDELYKQMIRVVKKCESIQESSYKRECNPILLAYSDGTHTNSSVTPFEDLPEIQQKENQEEDMKKGEIIEEINKLGYQIRKIIYILIGEESVLLYIDSITVALNMIKMILLNKKFRPFCKYILNFNETATCFLQNKIKYFHDQIKIEKSVLTSEMENRNDLTPMMNQTLQGHVNVNSSSNDVNLNKLEIIVMLLTDVENSIVEIKSHMQY</sequence>
<evidence type="ECO:0000313" key="3">
    <source>
        <dbReference type="Proteomes" id="UP000078550"/>
    </source>
</evidence>
<evidence type="ECO:0000313" key="2">
    <source>
        <dbReference type="EMBL" id="SBT48051.1"/>
    </source>
</evidence>
<proteinExistence type="predicted"/>
<protein>
    <submittedName>
        <fullName evidence="2">Uncharacterized protein</fullName>
    </submittedName>
</protein>
<dbReference type="AlphaFoldDB" id="A0A1A8ZVV0"/>
<gene>
    <name evidence="1" type="ORF">POVWA1_055560</name>
    <name evidence="2" type="ORF">POVWA2_055260</name>
</gene>